<comment type="subunit">
    <text evidence="2">Homooctamer.</text>
</comment>
<keyword evidence="6" id="KW-0548">Nucleotidyltransferase</keyword>
<dbReference type="Pfam" id="PF01704">
    <property type="entry name" value="UDPGP"/>
    <property type="match status" value="1"/>
</dbReference>
<evidence type="ECO:0000256" key="2">
    <source>
        <dbReference type="ARBA" id="ARBA00011823"/>
    </source>
</evidence>
<keyword evidence="5" id="KW-0808">Transferase</keyword>
<dbReference type="PROSITE" id="PS51257">
    <property type="entry name" value="PROKAR_LIPOPROTEIN"/>
    <property type="match status" value="1"/>
</dbReference>
<dbReference type="InterPro" id="IPR029044">
    <property type="entry name" value="Nucleotide-diphossugar_trans"/>
</dbReference>
<dbReference type="EC" id="2.7.7.9" evidence="3"/>
<evidence type="ECO:0000256" key="8">
    <source>
        <dbReference type="ARBA" id="ARBA00047432"/>
    </source>
</evidence>
<dbReference type="AlphaFoldDB" id="A0A3S5CSZ5"/>
<evidence type="ECO:0000313" key="10">
    <source>
        <dbReference type="Proteomes" id="UP000784294"/>
    </source>
</evidence>
<dbReference type="GO" id="GO:0003983">
    <property type="term" value="F:UTP:glucose-1-phosphate uridylyltransferase activity"/>
    <property type="evidence" value="ECO:0007669"/>
    <property type="project" value="UniProtKB-EC"/>
</dbReference>
<keyword evidence="10" id="KW-1185">Reference proteome</keyword>
<comment type="caution">
    <text evidence="9">The sequence shown here is derived from an EMBL/GenBank/DDBJ whole genome shotgun (WGS) entry which is preliminary data.</text>
</comment>
<dbReference type="GO" id="GO:0006011">
    <property type="term" value="P:UDP-alpha-D-glucose metabolic process"/>
    <property type="evidence" value="ECO:0007669"/>
    <property type="project" value="InterPro"/>
</dbReference>
<evidence type="ECO:0000256" key="4">
    <source>
        <dbReference type="ARBA" id="ARBA00019048"/>
    </source>
</evidence>
<dbReference type="InterPro" id="IPR016267">
    <property type="entry name" value="UDPGP_trans"/>
</dbReference>
<dbReference type="GO" id="GO:0005978">
    <property type="term" value="P:glycogen biosynthetic process"/>
    <property type="evidence" value="ECO:0007669"/>
    <property type="project" value="UniProtKB-UniPathway"/>
</dbReference>
<comment type="function">
    <text evidence="7">UTP--glucose-1-phosphate uridylyltransferase catalyzing the conversion of glucose-1-phosphate into UDP-glucose, a crucial precursor for the production of glycogen.</text>
</comment>
<proteinExistence type="inferred from homology"/>
<evidence type="ECO:0000256" key="6">
    <source>
        <dbReference type="ARBA" id="ARBA00022695"/>
    </source>
</evidence>
<dbReference type="SUPFAM" id="SSF53448">
    <property type="entry name" value="Nucleotide-diphospho-sugar transferases"/>
    <property type="match status" value="1"/>
</dbReference>
<dbReference type="UniPathway" id="UPA00164"/>
<dbReference type="PANTHER" id="PTHR43511">
    <property type="match status" value="1"/>
</dbReference>
<organism evidence="9 10">
    <name type="scientific">Protopolystoma xenopodis</name>
    <dbReference type="NCBI Taxonomy" id="117903"/>
    <lineage>
        <taxon>Eukaryota</taxon>
        <taxon>Metazoa</taxon>
        <taxon>Spiralia</taxon>
        <taxon>Lophotrochozoa</taxon>
        <taxon>Platyhelminthes</taxon>
        <taxon>Monogenea</taxon>
        <taxon>Polyopisthocotylea</taxon>
        <taxon>Polystomatidea</taxon>
        <taxon>Polystomatidae</taxon>
        <taxon>Protopolystoma</taxon>
    </lineage>
</organism>
<evidence type="ECO:0000256" key="1">
    <source>
        <dbReference type="ARBA" id="ARBA00010401"/>
    </source>
</evidence>
<protein>
    <recommendedName>
        <fullName evidence="4">UTP--glucose-1-phosphate uridylyltransferase</fullName>
        <ecNumber evidence="3">2.7.7.9</ecNumber>
    </recommendedName>
</protein>
<dbReference type="InterPro" id="IPR002618">
    <property type="entry name" value="UDPGP_fam"/>
</dbReference>
<accession>A0A3S5CSZ5</accession>
<evidence type="ECO:0000313" key="9">
    <source>
        <dbReference type="EMBL" id="VEL34151.1"/>
    </source>
</evidence>
<dbReference type="OrthoDB" id="932129at2759"/>
<dbReference type="Proteomes" id="UP000784294">
    <property type="component" value="Unassembled WGS sequence"/>
</dbReference>
<gene>
    <name evidence="9" type="ORF">PXEA_LOCUS27591</name>
</gene>
<evidence type="ECO:0000256" key="7">
    <source>
        <dbReference type="ARBA" id="ARBA00023579"/>
    </source>
</evidence>
<evidence type="ECO:0000256" key="3">
    <source>
        <dbReference type="ARBA" id="ARBA00012415"/>
    </source>
</evidence>
<name>A0A3S5CSZ5_9PLAT</name>
<dbReference type="Gene3D" id="3.90.550.10">
    <property type="entry name" value="Spore Coat Polysaccharide Biosynthesis Protein SpsA, Chain A"/>
    <property type="match status" value="1"/>
</dbReference>
<sequence length="140" mass="16474">MRLLKKLVIIKLNGGLGTSMGCRRPKSLIEFRNGLTFLEMTIRQLEAFCFIAFHLLHIYRYFLQTLNKKYECDIPLALMNSFNTDDETEKALRKISPKKLDLLHPIERIILSLIALHMDTYFLSHMTFIVILRLDAFHIF</sequence>
<evidence type="ECO:0000256" key="5">
    <source>
        <dbReference type="ARBA" id="ARBA00022679"/>
    </source>
</evidence>
<dbReference type="EMBL" id="CAAALY010247092">
    <property type="protein sequence ID" value="VEL34151.1"/>
    <property type="molecule type" value="Genomic_DNA"/>
</dbReference>
<reference evidence="9" key="1">
    <citation type="submission" date="2018-11" db="EMBL/GenBank/DDBJ databases">
        <authorList>
            <consortium name="Pathogen Informatics"/>
        </authorList>
    </citation>
    <scope>NUCLEOTIDE SEQUENCE</scope>
</reference>
<comment type="catalytic activity">
    <reaction evidence="8">
        <text>alpha-D-glucose 1-phosphate + UTP + H(+) = UDP-alpha-D-glucose + diphosphate</text>
        <dbReference type="Rhea" id="RHEA:19889"/>
        <dbReference type="ChEBI" id="CHEBI:15378"/>
        <dbReference type="ChEBI" id="CHEBI:33019"/>
        <dbReference type="ChEBI" id="CHEBI:46398"/>
        <dbReference type="ChEBI" id="CHEBI:58601"/>
        <dbReference type="ChEBI" id="CHEBI:58885"/>
        <dbReference type="EC" id="2.7.7.9"/>
    </reaction>
    <physiologicalReaction direction="left-to-right" evidence="8">
        <dbReference type="Rhea" id="RHEA:19890"/>
    </physiologicalReaction>
</comment>
<comment type="similarity">
    <text evidence="1">Belongs to the UDPGP type 1 family.</text>
</comment>